<comment type="caution">
    <text evidence="1">The sequence shown here is derived from an EMBL/GenBank/DDBJ whole genome shotgun (WGS) entry which is preliminary data.</text>
</comment>
<name>A0AAD3SDA2_NEPGR</name>
<organism evidence="1 2">
    <name type="scientific">Nepenthes gracilis</name>
    <name type="common">Slender pitcher plant</name>
    <dbReference type="NCBI Taxonomy" id="150966"/>
    <lineage>
        <taxon>Eukaryota</taxon>
        <taxon>Viridiplantae</taxon>
        <taxon>Streptophyta</taxon>
        <taxon>Embryophyta</taxon>
        <taxon>Tracheophyta</taxon>
        <taxon>Spermatophyta</taxon>
        <taxon>Magnoliopsida</taxon>
        <taxon>eudicotyledons</taxon>
        <taxon>Gunneridae</taxon>
        <taxon>Pentapetalae</taxon>
        <taxon>Caryophyllales</taxon>
        <taxon>Nepenthaceae</taxon>
        <taxon>Nepenthes</taxon>
    </lineage>
</organism>
<proteinExistence type="predicted"/>
<gene>
    <name evidence="1" type="ORF">Nepgr_010377</name>
</gene>
<keyword evidence="2" id="KW-1185">Reference proteome</keyword>
<dbReference type="AlphaFoldDB" id="A0AAD3SDA2"/>
<dbReference type="EMBL" id="BSYO01000008">
    <property type="protein sequence ID" value="GMH08537.1"/>
    <property type="molecule type" value="Genomic_DNA"/>
</dbReference>
<protein>
    <submittedName>
        <fullName evidence="1">Uncharacterized protein</fullName>
    </submittedName>
</protein>
<evidence type="ECO:0000313" key="1">
    <source>
        <dbReference type="EMBL" id="GMH08537.1"/>
    </source>
</evidence>
<dbReference type="Proteomes" id="UP001279734">
    <property type="component" value="Unassembled WGS sequence"/>
</dbReference>
<evidence type="ECO:0000313" key="2">
    <source>
        <dbReference type="Proteomes" id="UP001279734"/>
    </source>
</evidence>
<accession>A0AAD3SDA2</accession>
<reference evidence="1" key="1">
    <citation type="submission" date="2023-05" db="EMBL/GenBank/DDBJ databases">
        <title>Nepenthes gracilis genome sequencing.</title>
        <authorList>
            <person name="Fukushima K."/>
        </authorList>
    </citation>
    <scope>NUCLEOTIDE SEQUENCE</scope>
    <source>
        <strain evidence="1">SING2019-196</strain>
    </source>
</reference>
<sequence length="82" mass="8864">MANGHHTSTTELLVVGVPIFSDTGLSLQPLCWDSCIQHPDVTLLSLLAVPKSFSLLPLPWPLAKTLNKAARRTDSKKANEDG</sequence>